<evidence type="ECO:0000313" key="3">
    <source>
        <dbReference type="Proteomes" id="UP000027471"/>
    </source>
</evidence>
<sequence>MIPKATPPLSPSAPIVSPPSNACDSHFHIVAGEGEFERYAHRVEDPSDGTYLDWLGRLRNQMNVLGLSRGVVVQSILYGTDNSIVARTIQEMGADNYRGVAVVPDAVTDPELDSLRDAGIMGVRMNYVHGGVMSWGGAKAMANRLKDRGMHVQMLINSHDHMAELADDIRAMPVPVVLDHFGWPDLSRGVNDPGFILLRQLVQEGAAWVKLSGCFRFCNAPYDQADAHIASLAEANSERCLWGSDWPYLMMADAITPDPGKLLDALYRAVSSDVARHRIMSANPEFLYEF</sequence>
<protein>
    <recommendedName>
        <fullName evidence="1">Amidohydrolase-related domain-containing protein</fullName>
    </recommendedName>
</protein>
<dbReference type="GO" id="GO:0016787">
    <property type="term" value="F:hydrolase activity"/>
    <property type="evidence" value="ECO:0007669"/>
    <property type="project" value="InterPro"/>
</dbReference>
<dbReference type="PANTHER" id="PTHR35563">
    <property type="entry name" value="BARREL METAL-DEPENDENT HYDROLASE, PUTATIVE (AFU_ORTHOLOGUE AFUA_1G16240)-RELATED"/>
    <property type="match status" value="1"/>
</dbReference>
<name>A0A074JSW9_9RHOB</name>
<organism evidence="2 3">
    <name type="scientific">Thioclava indica</name>
    <dbReference type="NCBI Taxonomy" id="1353528"/>
    <lineage>
        <taxon>Bacteria</taxon>
        <taxon>Pseudomonadati</taxon>
        <taxon>Pseudomonadota</taxon>
        <taxon>Alphaproteobacteria</taxon>
        <taxon>Rhodobacterales</taxon>
        <taxon>Paracoccaceae</taxon>
        <taxon>Thioclava</taxon>
    </lineage>
</organism>
<keyword evidence="3" id="KW-1185">Reference proteome</keyword>
<dbReference type="Proteomes" id="UP000027471">
    <property type="component" value="Unassembled WGS sequence"/>
</dbReference>
<evidence type="ECO:0000259" key="1">
    <source>
        <dbReference type="Pfam" id="PF04909"/>
    </source>
</evidence>
<reference evidence="2 3" key="1">
    <citation type="journal article" date="2015" name="Antonie Van Leeuwenhoek">
        <title>Thioclava indica sp. nov., isolated from surface seawater of the Indian Ocean.</title>
        <authorList>
            <person name="Liu Y."/>
            <person name="Lai Q."/>
            <person name="Du J."/>
            <person name="Xu H."/>
            <person name="Jiang L."/>
            <person name="Shao Z."/>
        </authorList>
    </citation>
    <scope>NUCLEOTIDE SEQUENCE [LARGE SCALE GENOMIC DNA]</scope>
    <source>
        <strain evidence="2 3">DT23-4</strain>
    </source>
</reference>
<dbReference type="eggNOG" id="COG3618">
    <property type="taxonomic scope" value="Bacteria"/>
</dbReference>
<dbReference type="STRING" id="1353528.DT23_12435"/>
<accession>A0A074JSW9</accession>
<proteinExistence type="predicted"/>
<dbReference type="PANTHER" id="PTHR35563:SF2">
    <property type="entry name" value="BARREL METAL-DEPENDENT HYDROLASE, PUTATIVE (AFU_ORTHOLOGUE AFUA_1G16240)-RELATED"/>
    <property type="match status" value="1"/>
</dbReference>
<dbReference type="AlphaFoldDB" id="A0A074JSW9"/>
<dbReference type="SUPFAM" id="SSF51556">
    <property type="entry name" value="Metallo-dependent hydrolases"/>
    <property type="match status" value="1"/>
</dbReference>
<evidence type="ECO:0000313" key="2">
    <source>
        <dbReference type="EMBL" id="KEO60766.1"/>
    </source>
</evidence>
<feature type="domain" description="Amidohydrolase-related" evidence="1">
    <location>
        <begin position="23"/>
        <end position="290"/>
    </location>
</feature>
<gene>
    <name evidence="2" type="ORF">DT23_12435</name>
</gene>
<dbReference type="Pfam" id="PF04909">
    <property type="entry name" value="Amidohydro_2"/>
    <property type="match status" value="1"/>
</dbReference>
<dbReference type="InterPro" id="IPR052358">
    <property type="entry name" value="Aro_Compnd_Degr_Hydrolases"/>
</dbReference>
<dbReference type="OrthoDB" id="9787654at2"/>
<comment type="caution">
    <text evidence="2">The sequence shown here is derived from an EMBL/GenBank/DDBJ whole genome shotgun (WGS) entry which is preliminary data.</text>
</comment>
<dbReference type="InterPro" id="IPR032466">
    <property type="entry name" value="Metal_Hydrolase"/>
</dbReference>
<dbReference type="InterPro" id="IPR006680">
    <property type="entry name" value="Amidohydro-rel"/>
</dbReference>
<dbReference type="Gene3D" id="3.20.20.140">
    <property type="entry name" value="Metal-dependent hydrolases"/>
    <property type="match status" value="1"/>
</dbReference>
<dbReference type="RefSeq" id="WP_051697060.1">
    <property type="nucleotide sequence ID" value="NZ_AUNB01000015.1"/>
</dbReference>
<dbReference type="EMBL" id="AUNB01000015">
    <property type="protein sequence ID" value="KEO60766.1"/>
    <property type="molecule type" value="Genomic_DNA"/>
</dbReference>